<dbReference type="PANTHER" id="PTHR20921">
    <property type="entry name" value="TRANSMEMBRANE PROTEIN 222"/>
    <property type="match status" value="1"/>
</dbReference>
<name>A0A9W7FJV9_9STRA</name>
<comment type="caution">
    <text evidence="2">The sequence shown here is derived from an EMBL/GenBank/DDBJ whole genome shotgun (WGS) entry which is preliminary data.</text>
</comment>
<organism evidence="2 3">
    <name type="scientific">Triparma laevis f. longispina</name>
    <dbReference type="NCBI Taxonomy" id="1714387"/>
    <lineage>
        <taxon>Eukaryota</taxon>
        <taxon>Sar</taxon>
        <taxon>Stramenopiles</taxon>
        <taxon>Ochrophyta</taxon>
        <taxon>Bolidophyceae</taxon>
        <taxon>Parmales</taxon>
        <taxon>Triparmaceae</taxon>
        <taxon>Triparma</taxon>
    </lineage>
</organism>
<evidence type="ECO:0000256" key="1">
    <source>
        <dbReference type="SAM" id="MobiDB-lite"/>
    </source>
</evidence>
<dbReference type="InterPro" id="IPR008496">
    <property type="entry name" value="TMEM222/RTE1"/>
</dbReference>
<evidence type="ECO:0000313" key="2">
    <source>
        <dbReference type="EMBL" id="GMI13869.1"/>
    </source>
</evidence>
<dbReference type="OrthoDB" id="267284at2759"/>
<evidence type="ECO:0000313" key="3">
    <source>
        <dbReference type="Proteomes" id="UP001165122"/>
    </source>
</evidence>
<keyword evidence="3" id="KW-1185">Reference proteome</keyword>
<sequence>MHSSPPLSSLSSPPSGPSPPLRPHSITWSPLPPLTWICPIIGHTGLAYSDGLITDFAGPYHVSTTGFMAFGPPTRSIKLSITSPQSYDTSVTHAQQIYSKRMHNICCDNCHSHVCCALNNMEYKGCKRWNMFMIAFWVFFQGKFESWGDVIKTFGPSVFFWGLIILITR</sequence>
<dbReference type="Pfam" id="PF05608">
    <property type="entry name" value="RTE1"/>
    <property type="match status" value="2"/>
</dbReference>
<reference evidence="3" key="1">
    <citation type="journal article" date="2023" name="Commun. Biol.">
        <title>Genome analysis of Parmales, the sister group of diatoms, reveals the evolutionary specialization of diatoms from phago-mixotrophs to photoautotrophs.</title>
        <authorList>
            <person name="Ban H."/>
            <person name="Sato S."/>
            <person name="Yoshikawa S."/>
            <person name="Yamada K."/>
            <person name="Nakamura Y."/>
            <person name="Ichinomiya M."/>
            <person name="Sato N."/>
            <person name="Blanc-Mathieu R."/>
            <person name="Endo H."/>
            <person name="Kuwata A."/>
            <person name="Ogata H."/>
        </authorList>
    </citation>
    <scope>NUCLEOTIDE SEQUENCE [LARGE SCALE GENOMIC DNA]</scope>
    <source>
        <strain evidence="3">NIES 3700</strain>
    </source>
</reference>
<protein>
    <submittedName>
        <fullName evidence="2">Uncharacterized protein</fullName>
    </submittedName>
</protein>
<feature type="region of interest" description="Disordered" evidence="1">
    <location>
        <begin position="1"/>
        <end position="24"/>
    </location>
</feature>
<accession>A0A9W7FJV9</accession>
<dbReference type="EMBL" id="BRXW01000201">
    <property type="protein sequence ID" value="GMI13869.1"/>
    <property type="molecule type" value="Genomic_DNA"/>
</dbReference>
<proteinExistence type="predicted"/>
<dbReference type="Proteomes" id="UP001165122">
    <property type="component" value="Unassembled WGS sequence"/>
</dbReference>
<dbReference type="PANTHER" id="PTHR20921:SF0">
    <property type="entry name" value="TRANSMEMBRANE PROTEIN 222"/>
    <property type="match status" value="1"/>
</dbReference>
<dbReference type="AlphaFoldDB" id="A0A9W7FJV9"/>
<feature type="compositionally biased region" description="Low complexity" evidence="1">
    <location>
        <begin position="1"/>
        <end position="13"/>
    </location>
</feature>
<gene>
    <name evidence="2" type="ORF">TrLO_g9096</name>
</gene>